<organism evidence="1 2">
    <name type="scientific">Phormidesmis priestleyi Ana</name>
    <dbReference type="NCBI Taxonomy" id="1666911"/>
    <lineage>
        <taxon>Bacteria</taxon>
        <taxon>Bacillati</taxon>
        <taxon>Cyanobacteriota</taxon>
        <taxon>Cyanophyceae</taxon>
        <taxon>Leptolyngbyales</taxon>
        <taxon>Leptolyngbyaceae</taxon>
        <taxon>Phormidesmis</taxon>
    </lineage>
</organism>
<dbReference type="AlphaFoldDB" id="A0A0P8BH70"/>
<comment type="caution">
    <text evidence="1">The sequence shown here is derived from an EMBL/GenBank/DDBJ whole genome shotgun (WGS) entry which is preliminary data.</text>
</comment>
<gene>
    <name evidence="1" type="ORF">HLUCCA11_19675</name>
</gene>
<accession>A0A0P8BH70</accession>
<name>A0A0P8BH70_9CYAN</name>
<dbReference type="InterPro" id="IPR012657">
    <property type="entry name" value="23S_rRNA-intervening_sequence"/>
</dbReference>
<protein>
    <submittedName>
        <fullName evidence="1">Four helix bundle protein</fullName>
    </submittedName>
</protein>
<sequence length="138" mass="15435">MGQNFATAYAMNYQPEGYKDLIAYQLAFNESMRLYWVLPMLPDEEDSLLAAKLVEGSRLVCSYLAEAWENRRSRELFVAKLNTAEAKVAAMQTWIAFAVECGYLPVEDGQMHCDLYGDVLVEIGRLVQTAAVVVNLAG</sequence>
<dbReference type="InterPro" id="IPR036583">
    <property type="entry name" value="23S_rRNA_IVS_sf"/>
</dbReference>
<dbReference type="SUPFAM" id="SSF158446">
    <property type="entry name" value="IVS-encoded protein-like"/>
    <property type="match status" value="1"/>
</dbReference>
<dbReference type="Proteomes" id="UP000050465">
    <property type="component" value="Unassembled WGS sequence"/>
</dbReference>
<dbReference type="Pfam" id="PF05635">
    <property type="entry name" value="23S_rRNA_IVP"/>
    <property type="match status" value="1"/>
</dbReference>
<dbReference type="EMBL" id="LJZR01000039">
    <property type="protein sequence ID" value="KPQ33064.1"/>
    <property type="molecule type" value="Genomic_DNA"/>
</dbReference>
<reference evidence="1 2" key="1">
    <citation type="submission" date="2015-09" db="EMBL/GenBank/DDBJ databases">
        <title>Identification and resolution of microdiversity through metagenomic sequencing of parallel consortia.</title>
        <authorList>
            <person name="Nelson W.C."/>
            <person name="Romine M.F."/>
            <person name="Lindemann S.R."/>
        </authorList>
    </citation>
    <scope>NUCLEOTIDE SEQUENCE [LARGE SCALE GENOMIC DNA]</scope>
    <source>
        <strain evidence="1">Ana</strain>
    </source>
</reference>
<proteinExistence type="predicted"/>
<evidence type="ECO:0000313" key="2">
    <source>
        <dbReference type="Proteomes" id="UP000050465"/>
    </source>
</evidence>
<dbReference type="Gene3D" id="1.20.1440.60">
    <property type="entry name" value="23S rRNA-intervening sequence"/>
    <property type="match status" value="1"/>
</dbReference>
<evidence type="ECO:0000313" key="1">
    <source>
        <dbReference type="EMBL" id="KPQ33064.1"/>
    </source>
</evidence>
<dbReference type="NCBIfam" id="TIGR02436">
    <property type="entry name" value="four helix bundle protein"/>
    <property type="match status" value="1"/>
</dbReference>
<dbReference type="STRING" id="1666911.HLUCCA11_19675"/>